<proteinExistence type="predicted"/>
<accession>A0A7X2ZV43</accession>
<comment type="caution">
    <text evidence="2">The sequence shown here is derived from an EMBL/GenBank/DDBJ whole genome shotgun (WGS) entry which is preliminary data.</text>
</comment>
<reference evidence="2 3" key="1">
    <citation type="journal article" date="2019" name="Mar. Drugs">
        <title>Comparative Genomics and CAZyme Genome Repertoires of Marine Zobellia amurskyensis KMM 3526(T) and Zobellia laminariae KMM 3676(T).</title>
        <authorList>
            <person name="Chernysheva N."/>
            <person name="Bystritskaya E."/>
            <person name="Stenkova A."/>
            <person name="Golovkin I."/>
            <person name="Nedashkovskaya O."/>
            <person name="Isaeva M."/>
        </authorList>
    </citation>
    <scope>NUCLEOTIDE SEQUENCE [LARGE SCALE GENOMIC DNA]</scope>
    <source>
        <strain evidence="2 3">KMM 3526</strain>
    </source>
</reference>
<dbReference type="PANTHER" id="PTHR43162">
    <property type="match status" value="1"/>
</dbReference>
<name>A0A7X2ZV43_9FLAO</name>
<dbReference type="Proteomes" id="UP000540519">
    <property type="component" value="Unassembled WGS sequence"/>
</dbReference>
<dbReference type="InterPro" id="IPR051604">
    <property type="entry name" value="Ergot_Alk_Oxidoreductase"/>
</dbReference>
<keyword evidence="3" id="KW-1185">Reference proteome</keyword>
<dbReference type="EMBL" id="RCNR01000028">
    <property type="protein sequence ID" value="MUH36937.1"/>
    <property type="molecule type" value="Genomic_DNA"/>
</dbReference>
<dbReference type="Gene3D" id="3.40.50.720">
    <property type="entry name" value="NAD(P)-binding Rossmann-like Domain"/>
    <property type="match status" value="1"/>
</dbReference>
<dbReference type="Pfam" id="PF05368">
    <property type="entry name" value="NmrA"/>
    <property type="match status" value="1"/>
</dbReference>
<dbReference type="Gene3D" id="3.90.25.10">
    <property type="entry name" value="UDP-galactose 4-epimerase, domain 1"/>
    <property type="match status" value="1"/>
</dbReference>
<dbReference type="SUPFAM" id="SSF51735">
    <property type="entry name" value="NAD(P)-binding Rossmann-fold domains"/>
    <property type="match status" value="1"/>
</dbReference>
<dbReference type="InterPro" id="IPR008030">
    <property type="entry name" value="NmrA-like"/>
</dbReference>
<sequence>MKSENILVIGGTGKTGRRVADNLANTGHNVRVAGRKTSPAFDWENPESYRAALIGIDRAYIVYYPDLAVPGSRDAIKALTEKALEAGLKKVVLLSGKGEAEAEACEAIVANSGLNYSLVRASWFNQNFSEGAFLDFVLNGTVALPMPKAEIPFVDVNDIADVVSKVLMDDSYNGQTITVTGPQKRTFAEVVEIMAKAADRSIQYIPISIEEFKEGMRQAGLPDSYVWLFGYLFKEVLGNPDNQEISNDVAKVLGRPAIDFKSYASQTAKSGIWN</sequence>
<dbReference type="RefSeq" id="WP_155600351.1">
    <property type="nucleotide sequence ID" value="NZ_RCNR01000028.1"/>
</dbReference>
<dbReference type="AlphaFoldDB" id="A0A7X2ZV43"/>
<feature type="domain" description="NmrA-like" evidence="1">
    <location>
        <begin position="3"/>
        <end position="228"/>
    </location>
</feature>
<protein>
    <submittedName>
        <fullName evidence="2">NmrA family transcriptional regulator</fullName>
    </submittedName>
</protein>
<gene>
    <name evidence="2" type="ORF">D9O36_13875</name>
</gene>
<evidence type="ECO:0000313" key="2">
    <source>
        <dbReference type="EMBL" id="MUH36937.1"/>
    </source>
</evidence>
<evidence type="ECO:0000313" key="3">
    <source>
        <dbReference type="Proteomes" id="UP000540519"/>
    </source>
</evidence>
<organism evidence="2 3">
    <name type="scientific">Zobellia amurskyensis</name>
    <dbReference type="NCBI Taxonomy" id="248905"/>
    <lineage>
        <taxon>Bacteria</taxon>
        <taxon>Pseudomonadati</taxon>
        <taxon>Bacteroidota</taxon>
        <taxon>Flavobacteriia</taxon>
        <taxon>Flavobacteriales</taxon>
        <taxon>Flavobacteriaceae</taxon>
        <taxon>Zobellia</taxon>
    </lineage>
</organism>
<dbReference type="InterPro" id="IPR036291">
    <property type="entry name" value="NAD(P)-bd_dom_sf"/>
</dbReference>
<evidence type="ECO:0000259" key="1">
    <source>
        <dbReference type="Pfam" id="PF05368"/>
    </source>
</evidence>
<dbReference type="OrthoDB" id="9780595at2"/>
<dbReference type="PANTHER" id="PTHR43162:SF1">
    <property type="entry name" value="PRESTALK A DIFFERENTIATION PROTEIN A"/>
    <property type="match status" value="1"/>
</dbReference>